<accession>A0ACB8FXS8</accession>
<proteinExistence type="predicted"/>
<sequence length="195" mass="21611">MPTGTWHRGGKNQSQRDALDVHEACKFLDSWETPMAKEPQQLLEAVPSSDFASLGVTEMVTRTLCNMSCPTGQYGVNCAESCNCHKDSCDPLTGDCYMEANQRMGVIGAGALLTLLLILLLSLLCCCCVCRKKDQARDTNQDPANKKSPRRLCGRFSQISMKLPRIPLRRQKLPKVVGKVPLISVEQHMMAKLEL</sequence>
<dbReference type="Proteomes" id="UP000827872">
    <property type="component" value="Linkage Group LG13"/>
</dbReference>
<protein>
    <submittedName>
        <fullName evidence="1">Uncharacterized protein</fullName>
    </submittedName>
</protein>
<comment type="caution">
    <text evidence="1">The sequence shown here is derived from an EMBL/GenBank/DDBJ whole genome shotgun (WGS) entry which is preliminary data.</text>
</comment>
<reference evidence="1" key="1">
    <citation type="submission" date="2021-08" db="EMBL/GenBank/DDBJ databases">
        <title>The first chromosome-level gecko genome reveals the dynamic sex chromosomes of Neotropical dwarf geckos (Sphaerodactylidae: Sphaerodactylus).</title>
        <authorList>
            <person name="Pinto B.J."/>
            <person name="Keating S.E."/>
            <person name="Gamble T."/>
        </authorList>
    </citation>
    <scope>NUCLEOTIDE SEQUENCE</scope>
    <source>
        <strain evidence="1">TG3544</strain>
    </source>
</reference>
<evidence type="ECO:0000313" key="2">
    <source>
        <dbReference type="Proteomes" id="UP000827872"/>
    </source>
</evidence>
<organism evidence="1 2">
    <name type="scientific">Sphaerodactylus townsendi</name>
    <dbReference type="NCBI Taxonomy" id="933632"/>
    <lineage>
        <taxon>Eukaryota</taxon>
        <taxon>Metazoa</taxon>
        <taxon>Chordata</taxon>
        <taxon>Craniata</taxon>
        <taxon>Vertebrata</taxon>
        <taxon>Euteleostomi</taxon>
        <taxon>Lepidosauria</taxon>
        <taxon>Squamata</taxon>
        <taxon>Bifurcata</taxon>
        <taxon>Gekkota</taxon>
        <taxon>Sphaerodactylidae</taxon>
        <taxon>Sphaerodactylus</taxon>
    </lineage>
</organism>
<gene>
    <name evidence="1" type="ORF">K3G42_014168</name>
</gene>
<keyword evidence="2" id="KW-1185">Reference proteome</keyword>
<dbReference type="EMBL" id="CM037626">
    <property type="protein sequence ID" value="KAH8012103.1"/>
    <property type="molecule type" value="Genomic_DNA"/>
</dbReference>
<name>A0ACB8FXS8_9SAUR</name>
<evidence type="ECO:0000313" key="1">
    <source>
        <dbReference type="EMBL" id="KAH8012103.1"/>
    </source>
</evidence>